<comment type="caution">
    <text evidence="1">The sequence shown here is derived from an EMBL/GenBank/DDBJ whole genome shotgun (WGS) entry which is preliminary data.</text>
</comment>
<evidence type="ECO:0000313" key="1">
    <source>
        <dbReference type="EMBL" id="RKN61388.1"/>
    </source>
</evidence>
<sequence>MRIWKKHSGKTRGLHRKNNPLRKVEYVLYPKPFETKSFFVCSFVNPVPVCYSGKKLTQDTFKLIKKKGEP</sequence>
<dbReference type="Proteomes" id="UP000282311">
    <property type="component" value="Unassembled WGS sequence"/>
</dbReference>
<protein>
    <submittedName>
        <fullName evidence="1">Uncharacterized protein</fullName>
    </submittedName>
</protein>
<organism evidence="1 2">
    <name type="scientific">Paenibacillus ginsengarvi</name>
    <dbReference type="NCBI Taxonomy" id="400777"/>
    <lineage>
        <taxon>Bacteria</taxon>
        <taxon>Bacillati</taxon>
        <taxon>Bacillota</taxon>
        <taxon>Bacilli</taxon>
        <taxon>Bacillales</taxon>
        <taxon>Paenibacillaceae</taxon>
        <taxon>Paenibacillus</taxon>
    </lineage>
</organism>
<reference evidence="1 2" key="1">
    <citation type="journal article" date="2007" name="Int. J. Syst. Evol. Microbiol.">
        <title>Paenibacillus ginsengarvi sp. nov., isolated from soil from ginseng cultivation.</title>
        <authorList>
            <person name="Yoon M.H."/>
            <person name="Ten L.N."/>
            <person name="Im W.T."/>
        </authorList>
    </citation>
    <scope>NUCLEOTIDE SEQUENCE [LARGE SCALE GENOMIC DNA]</scope>
    <source>
        <strain evidence="1 2">KCTC 13059</strain>
    </source>
</reference>
<dbReference type="EMBL" id="RBAH01000052">
    <property type="protein sequence ID" value="RKN61388.1"/>
    <property type="molecule type" value="Genomic_DNA"/>
</dbReference>
<keyword evidence="2" id="KW-1185">Reference proteome</keyword>
<gene>
    <name evidence="1" type="ORF">D7M11_35360</name>
</gene>
<proteinExistence type="predicted"/>
<evidence type="ECO:0000313" key="2">
    <source>
        <dbReference type="Proteomes" id="UP000282311"/>
    </source>
</evidence>
<name>A0A3B0ALI1_9BACL</name>
<dbReference type="AlphaFoldDB" id="A0A3B0ALI1"/>
<accession>A0A3B0ALI1</accession>